<evidence type="ECO:0000256" key="2">
    <source>
        <dbReference type="ARBA" id="ARBA00023015"/>
    </source>
</evidence>
<feature type="domain" description="HTH lysR-type" evidence="5">
    <location>
        <begin position="3"/>
        <end position="60"/>
    </location>
</feature>
<keyword evidence="4" id="KW-0804">Transcription</keyword>
<accession>A0ABM7RYZ4</accession>
<keyword evidence="2" id="KW-0805">Transcription regulation</keyword>
<dbReference type="PROSITE" id="PS50931">
    <property type="entry name" value="HTH_LYSR"/>
    <property type="match status" value="1"/>
</dbReference>
<dbReference type="InterPro" id="IPR005119">
    <property type="entry name" value="LysR_subst-bd"/>
</dbReference>
<reference evidence="6 7" key="1">
    <citation type="submission" date="2016-04" db="EMBL/GenBank/DDBJ databases">
        <title>Complete genome sequence of Pseudomonas sp. LAB-08 isolated from TCE contaminated aquifer soil.</title>
        <authorList>
            <person name="Dohra H."/>
            <person name="Suzuki K."/>
            <person name="Fatma A."/>
            <person name="Inuzuka Y."/>
            <person name="Honjo M."/>
            <person name="Tashiro Y."/>
            <person name="Futamata H."/>
        </authorList>
    </citation>
    <scope>NUCLEOTIDE SEQUENCE [LARGE SCALE GENOMIC DNA]</scope>
    <source>
        <strain evidence="6 7">LAB-08</strain>
    </source>
</reference>
<dbReference type="Proteomes" id="UP000218595">
    <property type="component" value="Chromosome"/>
</dbReference>
<evidence type="ECO:0000256" key="3">
    <source>
        <dbReference type="ARBA" id="ARBA00023125"/>
    </source>
</evidence>
<dbReference type="InterPro" id="IPR036390">
    <property type="entry name" value="WH_DNA-bd_sf"/>
</dbReference>
<protein>
    <submittedName>
        <fullName evidence="6">LysR family transcriptional regulator</fullName>
    </submittedName>
</protein>
<evidence type="ECO:0000313" key="6">
    <source>
        <dbReference type="EMBL" id="BCX67708.1"/>
    </source>
</evidence>
<dbReference type="InterPro" id="IPR036388">
    <property type="entry name" value="WH-like_DNA-bd_sf"/>
</dbReference>
<sequence length="320" mass="35846">MVDRLQDMRLFRLVVQTGSLSTAGRQMGLSPAAMSGRLKAMEDFYGLRLLKRNTRSLSPTAEGQLLFENAQKILEEVDALDSIIKNGQSDLLGTIGLTCPTDLGRQWISQLVDSFISENPHIRVRLFLTDRVLDFVESGSDIAIRFGDLPDSTLIARSLGVDRHIVCCSPQYLEQRGAPLSPEDLQHHNCLVHLSADFTLDRWKFMDKGVPTTIQVKGNRLANDGFTLRQWGVQGLGIIWKSVWEVADDIQAKRLIPLLEDYQCPSTGFHLLTEGGKKLPLRVKTFVDFAVQYFKKLDTPSRYILPPEAPLGTMRPGPRG</sequence>
<dbReference type="PANTHER" id="PTHR30537:SF5">
    <property type="entry name" value="HTH-TYPE TRANSCRIPTIONAL ACTIVATOR TTDR-RELATED"/>
    <property type="match status" value="1"/>
</dbReference>
<dbReference type="Gene3D" id="1.10.10.10">
    <property type="entry name" value="Winged helix-like DNA-binding domain superfamily/Winged helix DNA-binding domain"/>
    <property type="match status" value="1"/>
</dbReference>
<evidence type="ECO:0000256" key="4">
    <source>
        <dbReference type="ARBA" id="ARBA00023163"/>
    </source>
</evidence>
<dbReference type="PANTHER" id="PTHR30537">
    <property type="entry name" value="HTH-TYPE TRANSCRIPTIONAL REGULATOR"/>
    <property type="match status" value="1"/>
</dbReference>
<comment type="similarity">
    <text evidence="1">Belongs to the LysR transcriptional regulatory family.</text>
</comment>
<dbReference type="InterPro" id="IPR058163">
    <property type="entry name" value="LysR-type_TF_proteobact-type"/>
</dbReference>
<dbReference type="SUPFAM" id="SSF46785">
    <property type="entry name" value="Winged helix' DNA-binding domain"/>
    <property type="match status" value="1"/>
</dbReference>
<dbReference type="Gene3D" id="3.40.190.290">
    <property type="match status" value="1"/>
</dbReference>
<dbReference type="CDD" id="cd08422">
    <property type="entry name" value="PBP2_CrgA_like"/>
    <property type="match status" value="1"/>
</dbReference>
<dbReference type="Pfam" id="PF03466">
    <property type="entry name" value="LysR_substrate"/>
    <property type="match status" value="1"/>
</dbReference>
<evidence type="ECO:0000313" key="7">
    <source>
        <dbReference type="Proteomes" id="UP000218595"/>
    </source>
</evidence>
<name>A0ABM7RYZ4_9PSED</name>
<dbReference type="Pfam" id="PF00126">
    <property type="entry name" value="HTH_1"/>
    <property type="match status" value="1"/>
</dbReference>
<dbReference type="SUPFAM" id="SSF53850">
    <property type="entry name" value="Periplasmic binding protein-like II"/>
    <property type="match status" value="1"/>
</dbReference>
<keyword evidence="7" id="KW-1185">Reference proteome</keyword>
<evidence type="ECO:0000259" key="5">
    <source>
        <dbReference type="PROSITE" id="PS50931"/>
    </source>
</evidence>
<gene>
    <name evidence="6" type="ORF">LAB08_R23440</name>
</gene>
<evidence type="ECO:0000256" key="1">
    <source>
        <dbReference type="ARBA" id="ARBA00009437"/>
    </source>
</evidence>
<dbReference type="InterPro" id="IPR000847">
    <property type="entry name" value="LysR_HTH_N"/>
</dbReference>
<keyword evidence="3" id="KW-0238">DNA-binding</keyword>
<proteinExistence type="inferred from homology"/>
<organism evidence="6 7">
    <name type="scientific">Pseudomonas izuensis</name>
    <dbReference type="NCBI Taxonomy" id="2684212"/>
    <lineage>
        <taxon>Bacteria</taxon>
        <taxon>Pseudomonadati</taxon>
        <taxon>Pseudomonadota</taxon>
        <taxon>Gammaproteobacteria</taxon>
        <taxon>Pseudomonadales</taxon>
        <taxon>Pseudomonadaceae</taxon>
        <taxon>Pseudomonas</taxon>
    </lineage>
</organism>
<dbReference type="RefSeq" id="WP_172901612.1">
    <property type="nucleotide sequence ID" value="NZ_AP017423.2"/>
</dbReference>
<dbReference type="EMBL" id="AP017423">
    <property type="protein sequence ID" value="BCX67708.1"/>
    <property type="molecule type" value="Genomic_DNA"/>
</dbReference>